<dbReference type="GeneID" id="104950559"/>
<dbReference type="PANTHER" id="PTHR19143">
    <property type="entry name" value="FIBRINOGEN/TENASCIN/ANGIOPOEITIN"/>
    <property type="match status" value="1"/>
</dbReference>
<dbReference type="RefSeq" id="XP_010775400.1">
    <property type="nucleotide sequence ID" value="XM_010777098.1"/>
</dbReference>
<feature type="chain" id="PRO_5026757735" evidence="2">
    <location>
        <begin position="22"/>
        <end position="573"/>
    </location>
</feature>
<evidence type="ECO:0000313" key="5">
    <source>
        <dbReference type="RefSeq" id="XP_010775400.1"/>
    </source>
</evidence>
<reference evidence="5" key="1">
    <citation type="submission" date="2025-08" db="UniProtKB">
        <authorList>
            <consortium name="RefSeq"/>
        </authorList>
    </citation>
    <scope>IDENTIFICATION</scope>
    <source>
        <tissue evidence="5">Muscle</tissue>
    </source>
</reference>
<protein>
    <submittedName>
        <fullName evidence="5">Angiopoietin-related protein 3-like</fullName>
    </submittedName>
</protein>
<feature type="signal peptide" evidence="2">
    <location>
        <begin position="1"/>
        <end position="21"/>
    </location>
</feature>
<dbReference type="GO" id="GO:0055091">
    <property type="term" value="P:phospholipid homeostasis"/>
    <property type="evidence" value="ECO:0007669"/>
    <property type="project" value="TreeGrafter"/>
</dbReference>
<dbReference type="InterPro" id="IPR036056">
    <property type="entry name" value="Fibrinogen-like_C"/>
</dbReference>
<dbReference type="Gene3D" id="3.90.215.10">
    <property type="entry name" value="Gamma Fibrinogen, chain A, domain 1"/>
    <property type="match status" value="1"/>
</dbReference>
<evidence type="ECO:0000256" key="2">
    <source>
        <dbReference type="SAM" id="SignalP"/>
    </source>
</evidence>
<keyword evidence="4" id="KW-1185">Reference proteome</keyword>
<proteinExistence type="predicted"/>
<evidence type="ECO:0000313" key="4">
    <source>
        <dbReference type="Proteomes" id="UP000504611"/>
    </source>
</evidence>
<dbReference type="PROSITE" id="PS51406">
    <property type="entry name" value="FIBRINOGEN_C_2"/>
    <property type="match status" value="1"/>
</dbReference>
<gene>
    <name evidence="5" type="primary">LOC104950559</name>
</gene>
<dbReference type="KEGG" id="ncc:104950559"/>
<dbReference type="CDD" id="cd00087">
    <property type="entry name" value="FReD"/>
    <property type="match status" value="1"/>
</dbReference>
<dbReference type="GO" id="GO:0042632">
    <property type="term" value="P:cholesterol homeostasis"/>
    <property type="evidence" value="ECO:0007669"/>
    <property type="project" value="TreeGrafter"/>
</dbReference>
<name>A0A6I9NLF0_9TELE</name>
<dbReference type="OrthoDB" id="8866652at2759"/>
<dbReference type="Pfam" id="PF00147">
    <property type="entry name" value="Fibrinogen_C"/>
    <property type="match status" value="1"/>
</dbReference>
<evidence type="ECO:0000259" key="3">
    <source>
        <dbReference type="PROSITE" id="PS51406"/>
    </source>
</evidence>
<feature type="non-terminal residue" evidence="5">
    <location>
        <position position="573"/>
    </location>
</feature>
<dbReference type="InterPro" id="IPR002181">
    <property type="entry name" value="Fibrinogen_a/b/g_C_dom"/>
</dbReference>
<dbReference type="SUPFAM" id="SSF56496">
    <property type="entry name" value="Fibrinogen C-terminal domain-like"/>
    <property type="match status" value="1"/>
</dbReference>
<evidence type="ECO:0000256" key="1">
    <source>
        <dbReference type="SAM" id="Coils"/>
    </source>
</evidence>
<sequence>MRITPIHVLLVLAAASVPALCGSEEPEAPVETRSRFAALDDVRLLANGLLQLGQSLREFVQKTKGQINDILQKINIFDRSFYQLSVLANEIKEEEEELKKTTVVLKANNDEIKGLSVEINSKVDNILQEKSRLQDKVEGLEERLSSLSHGLLTGEQVAEINGLREVIHSQERSITELLKAVGEQSDQLNHQRVKLKTLEEKFTVNTLAQETIERMPETYNNEAPTLTPYLTSNFNNGMTNLPLDCSDLFNKGERVSGLYVIRPTGAEPFMAFCDMSKDHGATVIQRRNDGSVNFDQIWEKYENGFGDFQGEFWLGLRKIHSLAAQGNSVLHIELEDWKQDRRFIEYRFNLNGPESNYTIHLTHLSGEVPDPMSNHSGMMFSTKDRDNDNLQGFNCAQDYTETILLILWITFAFCGPCLAIQLFKTHLSHNTNRYGEEPRPLRCNSREAMLELQCDRPPTNTPSHLCSSLLDDIPRELLRHIRKKRRGRRGGVRNRLRRRFSRPPLPSIILTNLRSLSNKVDTLRTYTSGRASLAAGSIADCVHELQLSHPDAPAIVLGDMNQCRLETVLPGFQ</sequence>
<dbReference type="PANTHER" id="PTHR19143:SF222">
    <property type="entry name" value="ANGIOPOIETIN-RELATED PROTEIN 3"/>
    <property type="match status" value="1"/>
</dbReference>
<organism evidence="4 5">
    <name type="scientific">Notothenia coriiceps</name>
    <name type="common">black rockcod</name>
    <dbReference type="NCBI Taxonomy" id="8208"/>
    <lineage>
        <taxon>Eukaryota</taxon>
        <taxon>Metazoa</taxon>
        <taxon>Chordata</taxon>
        <taxon>Craniata</taxon>
        <taxon>Vertebrata</taxon>
        <taxon>Euteleostomi</taxon>
        <taxon>Actinopterygii</taxon>
        <taxon>Neopterygii</taxon>
        <taxon>Teleostei</taxon>
        <taxon>Neoteleostei</taxon>
        <taxon>Acanthomorphata</taxon>
        <taxon>Eupercaria</taxon>
        <taxon>Perciformes</taxon>
        <taxon>Notothenioidei</taxon>
        <taxon>Nototheniidae</taxon>
        <taxon>Notothenia</taxon>
    </lineage>
</organism>
<dbReference type="GO" id="GO:0070328">
    <property type="term" value="P:triglyceride homeostasis"/>
    <property type="evidence" value="ECO:0007669"/>
    <property type="project" value="TreeGrafter"/>
</dbReference>
<feature type="coiled-coil region" evidence="1">
    <location>
        <begin position="84"/>
        <end position="150"/>
    </location>
</feature>
<keyword evidence="1" id="KW-0175">Coiled coil</keyword>
<dbReference type="Proteomes" id="UP000504611">
    <property type="component" value="Unplaced"/>
</dbReference>
<dbReference type="GO" id="GO:0005615">
    <property type="term" value="C:extracellular space"/>
    <property type="evidence" value="ECO:0007669"/>
    <property type="project" value="TreeGrafter"/>
</dbReference>
<keyword evidence="2" id="KW-0732">Signal</keyword>
<feature type="domain" description="Fibrinogen C-terminal" evidence="3">
    <location>
        <begin position="236"/>
        <end position="399"/>
    </location>
</feature>
<dbReference type="SMART" id="SM00186">
    <property type="entry name" value="FBG"/>
    <property type="match status" value="1"/>
</dbReference>
<dbReference type="GO" id="GO:0009395">
    <property type="term" value="P:phospholipid catabolic process"/>
    <property type="evidence" value="ECO:0007669"/>
    <property type="project" value="TreeGrafter"/>
</dbReference>
<dbReference type="InterPro" id="IPR050373">
    <property type="entry name" value="Fibrinogen_C-term_domain"/>
</dbReference>
<dbReference type="InterPro" id="IPR014716">
    <property type="entry name" value="Fibrinogen_a/b/g_C_1"/>
</dbReference>
<accession>A0A6I9NLF0</accession>
<dbReference type="AlphaFoldDB" id="A0A6I9NLF0"/>